<sequence length="1014" mass="109442">MAVAFGVGKEALHAPGVEEVTLADGWNLVAQEGPSLWILCLVLQSIVQKKGGNQNGSILPACVIRAGGETQNLEAVQMASKFGTWSFNQGVISSLKESSGWNWPVLIKEGQESGKQCRIKALVVLTVSPSQDNFYFNRDPLDTYMPPSTAISRKGIPCCPSTYNGVANALLRLCARRPKTATNGASFTSVPCHRHRGAAEAKELEAVDFDLEQPASQLRRKEPLRPKVSNKVIFTLKVIDPVQVGGGWSSGGGKPWGEVTAEKGLEGSTRGAGKGRTGMESHGQHVGKLKRAHLQAMLSPSGLGGWFCSISIQENQWRADRGQTPAPFWLQHFFVLSSFAGYSELFGNRTCSLGPMNPHPIITASVMITLLASSNGFRVHIEMEPYSPNTIMVTISILLETLPNTRDAVFLRDGSLLAHFIKACLAADSVLAGSPGRDQSPGSLFSPALAVLSYSVFVMGIATRRPGSDLLAADKVKLQARPPFCSPVFQSCIRCWKYVSEQGRLFQGFSLQSGLCVARNNRNPLKYRCPPATGPPCFLLPSGLPRICGPTKCHVWLSEEARFSPELVEGNEREVVVRWGAQSFGLLDPKLCYLLDGLLFIYGLVITALFLRAKFGRSAAVPEDQQGPNQLYNVSALPQPAEGTAARSRRQELNLRGREEYEVLDKRRGLDPEMGGKQQRKRNPQEVVYNALQKDKMAEAYSEIGIKGENQRRRGKGHDGLYQYLSGFAPAVNLASVVNLRHFQVTCHWCKGAVVSADLSICGLGTLGTVLTELTLAQGTRGVNRPASQRVGRAIAEFARSVGARERAGPHSCQALVHFALRVVVSRPRGPADHRERWRAGSPRLTSGIASADFRDRLGGLPGTVLCKVSWVTLSVLIGFNLYWFAKALLSHLHNKRFGESAFSLNFGSPAGNAPCGAAHLVPLPWGETADSQRARWFLGTRRRAQVQSAGPGLGGTCGKGLGKQPGVQGSQPRGQQGDIGHVVEGGHGAATISREGVWESGAAADATAQTASL</sequence>
<dbReference type="PANTHER" id="PTHR10035">
    <property type="entry name" value="T-CELL SURFACE GLYCOPROTEIN CD3 ZETA CHAIN"/>
    <property type="match status" value="1"/>
</dbReference>
<evidence type="ECO:0000256" key="10">
    <source>
        <dbReference type="ARBA" id="ARBA00022989"/>
    </source>
</evidence>
<dbReference type="GO" id="GO:0042105">
    <property type="term" value="C:alpha-beta T cell receptor complex"/>
    <property type="evidence" value="ECO:0007669"/>
    <property type="project" value="TreeGrafter"/>
</dbReference>
<evidence type="ECO:0000256" key="8">
    <source>
        <dbReference type="ARBA" id="ARBA00022737"/>
    </source>
</evidence>
<protein>
    <recommendedName>
        <fullName evidence="3">T-cell surface glycoprotein CD3 zeta chain</fullName>
    </recommendedName>
    <alternativeName>
        <fullName evidence="14">T-cell receptor T3 zeta chain</fullName>
    </alternativeName>
</protein>
<evidence type="ECO:0000256" key="12">
    <source>
        <dbReference type="ARBA" id="ARBA00023136"/>
    </source>
</evidence>
<evidence type="ECO:0000256" key="7">
    <source>
        <dbReference type="ARBA" id="ARBA00022729"/>
    </source>
</evidence>
<dbReference type="GO" id="GO:0050852">
    <property type="term" value="P:T cell receptor signaling pathway"/>
    <property type="evidence" value="ECO:0007669"/>
    <property type="project" value="TreeGrafter"/>
</dbReference>
<dbReference type="InterPro" id="IPR024128">
    <property type="entry name" value="T-cell_CD3_zeta"/>
</dbReference>
<keyword evidence="10" id="KW-1133">Transmembrane helix</keyword>
<evidence type="ECO:0000256" key="2">
    <source>
        <dbReference type="ARBA" id="ARBA00007280"/>
    </source>
</evidence>
<evidence type="ECO:0000256" key="4">
    <source>
        <dbReference type="ARBA" id="ARBA00022475"/>
    </source>
</evidence>
<dbReference type="AlphaFoldDB" id="D2HX68"/>
<evidence type="ECO:0000256" key="15">
    <source>
        <dbReference type="ARBA" id="ARBA00045360"/>
    </source>
</evidence>
<name>D2HX68_AILME</name>
<accession>D2HX68</accession>
<feature type="region of interest" description="Disordered" evidence="16">
    <location>
        <begin position="948"/>
        <end position="985"/>
    </location>
</feature>
<organism evidence="17">
    <name type="scientific">Ailuropoda melanoleuca</name>
    <name type="common">Giant panda</name>
    <dbReference type="NCBI Taxonomy" id="9646"/>
    <lineage>
        <taxon>Eukaryota</taxon>
        <taxon>Metazoa</taxon>
        <taxon>Chordata</taxon>
        <taxon>Craniata</taxon>
        <taxon>Vertebrata</taxon>
        <taxon>Euteleostomi</taxon>
        <taxon>Mammalia</taxon>
        <taxon>Eutheria</taxon>
        <taxon>Laurasiatheria</taxon>
        <taxon>Carnivora</taxon>
        <taxon>Caniformia</taxon>
        <taxon>Ursidae</taxon>
        <taxon>Ailuropoda</taxon>
    </lineage>
</organism>
<evidence type="ECO:0000256" key="9">
    <source>
        <dbReference type="ARBA" id="ARBA00022859"/>
    </source>
</evidence>
<gene>
    <name evidence="17" type="ORF">PANDA_017191</name>
</gene>
<keyword evidence="12" id="KW-0472">Membrane</keyword>
<keyword evidence="11" id="KW-1064">Adaptive immunity</keyword>
<dbReference type="EMBL" id="GL193589">
    <property type="protein sequence ID" value="EFB24123.1"/>
    <property type="molecule type" value="Genomic_DNA"/>
</dbReference>
<evidence type="ECO:0000256" key="16">
    <source>
        <dbReference type="SAM" id="MobiDB-lite"/>
    </source>
</evidence>
<evidence type="ECO:0000256" key="14">
    <source>
        <dbReference type="ARBA" id="ARBA00030941"/>
    </source>
</evidence>
<comment type="function">
    <text evidence="15">Part of the TCR-CD3 complex present on T-lymphocyte cell surface that plays an essential role in adaptive immune response. When antigen presenting cells (APCs) activate T-cell receptor (TCR), TCR-mediated signals are transmitted across the cell membrane by the CD3 chains CD3D, CD3E, CD3G and CD3Z. All CD3 chains contain immunoreceptor tyrosine-based activation motifs (ITAMs) in their cytoplasmic domain. Upon TCR engagement, these motifs become phosphorylated by Src family protein tyrosine kinases LCK and FYN, resulting in the activation of downstream signaling pathways. CD3Z ITAMs phosphorylation creates multiple docking sites for the protein kinase ZAP70 leading to ZAP70 phosphorylation and its conversion into a catalytically active enzyme. Plays an important role in intrathymic T-cell differentiation. Additionally, participates in the activity-dependent synapse formation of retinal ganglion cells (RGCs) in both the retina and dorsal lateral geniculate nucleus (dLGN).</text>
</comment>
<reference evidence="17" key="1">
    <citation type="journal article" date="2010" name="Nature">
        <title>The sequence and de novo assembly of the giant panda genome.</title>
        <authorList>
            <person name="Li R."/>
            <person name="Fan W."/>
            <person name="Tian G."/>
            <person name="Zhu H."/>
            <person name="He L."/>
            <person name="Cai J."/>
            <person name="Huang Q."/>
            <person name="Cai Q."/>
            <person name="Li B."/>
            <person name="Bai Y."/>
            <person name="Zhang Z."/>
            <person name="Zhang Y."/>
            <person name="Wang W."/>
            <person name="Li J."/>
            <person name="Wei F."/>
            <person name="Li H."/>
            <person name="Jian M."/>
            <person name="Li J."/>
            <person name="Zhang Z."/>
            <person name="Nielsen R."/>
            <person name="Li D."/>
            <person name="Gu W."/>
            <person name="Yang Z."/>
            <person name="Xuan Z."/>
            <person name="Ryder O.A."/>
            <person name="Leung F.C."/>
            <person name="Zhou Y."/>
            <person name="Cao J."/>
            <person name="Sun X."/>
            <person name="Fu Y."/>
            <person name="Fang X."/>
            <person name="Guo X."/>
            <person name="Wang B."/>
            <person name="Hou R."/>
            <person name="Shen F."/>
            <person name="Mu B."/>
            <person name="Ni P."/>
            <person name="Lin R."/>
            <person name="Qian W."/>
            <person name="Wang G."/>
            <person name="Yu C."/>
            <person name="Nie W."/>
            <person name="Wang J."/>
            <person name="Wu Z."/>
            <person name="Liang H."/>
            <person name="Min J."/>
            <person name="Wu Q."/>
            <person name="Cheng S."/>
            <person name="Ruan J."/>
            <person name="Wang M."/>
            <person name="Shi Z."/>
            <person name="Wen M."/>
            <person name="Liu B."/>
            <person name="Ren X."/>
            <person name="Zheng H."/>
            <person name="Dong D."/>
            <person name="Cook K."/>
            <person name="Shan G."/>
            <person name="Zhang H."/>
            <person name="Kosiol C."/>
            <person name="Xie X."/>
            <person name="Lu Z."/>
            <person name="Zheng H."/>
            <person name="Li Y."/>
            <person name="Steiner C.C."/>
            <person name="Lam T.T."/>
            <person name="Lin S."/>
            <person name="Zhang Q."/>
            <person name="Li G."/>
            <person name="Tian J."/>
            <person name="Gong T."/>
            <person name="Liu H."/>
            <person name="Zhang D."/>
            <person name="Fang L."/>
            <person name="Ye C."/>
            <person name="Zhang J."/>
            <person name="Hu W."/>
            <person name="Xu A."/>
            <person name="Ren Y."/>
            <person name="Zhang G."/>
            <person name="Bruford M.W."/>
            <person name="Li Q."/>
            <person name="Ma L."/>
            <person name="Guo Y."/>
            <person name="An N."/>
            <person name="Hu Y."/>
            <person name="Zheng Y."/>
            <person name="Shi Y."/>
            <person name="Li Z."/>
            <person name="Liu Q."/>
            <person name="Chen Y."/>
            <person name="Zhao J."/>
            <person name="Qu N."/>
            <person name="Zhao S."/>
            <person name="Tian F."/>
            <person name="Wang X."/>
            <person name="Wang H."/>
            <person name="Xu L."/>
            <person name="Liu X."/>
            <person name="Vinar T."/>
            <person name="Wang Y."/>
            <person name="Lam T.W."/>
            <person name="Yiu S.M."/>
            <person name="Liu S."/>
            <person name="Zhang H."/>
            <person name="Li D."/>
            <person name="Huang Y."/>
            <person name="Wang X."/>
            <person name="Yang G."/>
            <person name="Jiang Z."/>
            <person name="Wang J."/>
            <person name="Qin N."/>
            <person name="Li L."/>
            <person name="Li J."/>
            <person name="Bolund L."/>
            <person name="Kristiansen K."/>
            <person name="Wong G.K."/>
            <person name="Olson M."/>
            <person name="Zhang X."/>
            <person name="Li S."/>
            <person name="Yang H."/>
            <person name="Wang J."/>
            <person name="Wang J."/>
        </authorList>
    </citation>
    <scope>NUCLEOTIDE SEQUENCE [LARGE SCALE GENOMIC DNA]</scope>
</reference>
<dbReference type="Pfam" id="PF11628">
    <property type="entry name" value="TCR_zetazeta"/>
    <property type="match status" value="1"/>
</dbReference>
<keyword evidence="8" id="KW-0677">Repeat</keyword>
<dbReference type="GO" id="GO:0004888">
    <property type="term" value="F:transmembrane signaling receptor activity"/>
    <property type="evidence" value="ECO:0007669"/>
    <property type="project" value="InterPro"/>
</dbReference>
<dbReference type="InterPro" id="IPR003110">
    <property type="entry name" value="Phos_immunorcpt_sig_ITAM"/>
</dbReference>
<evidence type="ECO:0000256" key="13">
    <source>
        <dbReference type="ARBA" id="ARBA00023170"/>
    </source>
</evidence>
<keyword evidence="9" id="KW-0391">Immunity</keyword>
<dbReference type="InterPro" id="IPR021663">
    <property type="entry name" value="CD3_zeta/IgE_Fc_rcpt_gamma"/>
</dbReference>
<feature type="region of interest" description="Disordered" evidence="16">
    <location>
        <begin position="249"/>
        <end position="285"/>
    </location>
</feature>
<dbReference type="PANTHER" id="PTHR10035:SF2">
    <property type="entry name" value="T-CELL SURFACE GLYCOPROTEIN CD3 ZETA CHAIN"/>
    <property type="match status" value="1"/>
</dbReference>
<dbReference type="InParanoid" id="D2HX68"/>
<keyword evidence="13" id="KW-0675">Receptor</keyword>
<evidence type="ECO:0000256" key="6">
    <source>
        <dbReference type="ARBA" id="ARBA00022692"/>
    </source>
</evidence>
<evidence type="ECO:0000313" key="17">
    <source>
        <dbReference type="EMBL" id="EFB24123.1"/>
    </source>
</evidence>
<keyword evidence="7" id="KW-0732">Signal</keyword>
<evidence type="ECO:0000256" key="3">
    <source>
        <dbReference type="ARBA" id="ARBA00020448"/>
    </source>
</evidence>
<evidence type="ECO:0000256" key="11">
    <source>
        <dbReference type="ARBA" id="ARBA00023130"/>
    </source>
</evidence>
<keyword evidence="4" id="KW-1003">Cell membrane</keyword>
<proteinExistence type="inferred from homology"/>
<evidence type="ECO:0000256" key="1">
    <source>
        <dbReference type="ARBA" id="ARBA00004251"/>
    </source>
</evidence>
<comment type="similarity">
    <text evidence="2">Belongs to the CD3Z/FCER1G family.</text>
</comment>
<feature type="compositionally biased region" description="Gly residues" evidence="16">
    <location>
        <begin position="952"/>
        <end position="964"/>
    </location>
</feature>
<evidence type="ECO:0000256" key="5">
    <source>
        <dbReference type="ARBA" id="ARBA00022553"/>
    </source>
</evidence>
<comment type="subcellular location">
    <subcellularLocation>
        <location evidence="1">Cell membrane</location>
        <topology evidence="1">Single-pass type I membrane protein</topology>
    </subcellularLocation>
</comment>
<keyword evidence="6" id="KW-0812">Transmembrane</keyword>
<dbReference type="SMART" id="SM00077">
    <property type="entry name" value="ITAM"/>
    <property type="match status" value="2"/>
</dbReference>
<keyword evidence="5" id="KW-0597">Phosphoprotein</keyword>
<dbReference type="GO" id="GO:0002250">
    <property type="term" value="P:adaptive immune response"/>
    <property type="evidence" value="ECO:0007669"/>
    <property type="project" value="UniProtKB-KW"/>
</dbReference>